<name>A0A8D2Q890_VARKO</name>
<dbReference type="PANTHER" id="PTHR23302">
    <property type="entry name" value="TRANSMEMBRANE CHANNEL-RELATED"/>
    <property type="match status" value="1"/>
</dbReference>
<evidence type="ECO:0000313" key="9">
    <source>
        <dbReference type="Ensembl" id="ENSVKKP00000026848.1"/>
    </source>
</evidence>
<feature type="transmembrane region" description="Helical" evidence="6">
    <location>
        <begin position="121"/>
        <end position="139"/>
    </location>
</feature>
<evidence type="ECO:0000256" key="1">
    <source>
        <dbReference type="ARBA" id="ARBA00004141"/>
    </source>
</evidence>
<dbReference type="Proteomes" id="UP000694545">
    <property type="component" value="Unplaced"/>
</dbReference>
<feature type="transmembrane region" description="Helical" evidence="6">
    <location>
        <begin position="221"/>
        <end position="241"/>
    </location>
</feature>
<feature type="transmembrane region" description="Helical" evidence="6">
    <location>
        <begin position="349"/>
        <end position="369"/>
    </location>
</feature>
<feature type="transmembrane region" description="Helical" evidence="6">
    <location>
        <begin position="637"/>
        <end position="658"/>
    </location>
</feature>
<dbReference type="AlphaFoldDB" id="A0A8D2Q890"/>
<feature type="region of interest" description="Disordered" evidence="7">
    <location>
        <begin position="698"/>
        <end position="749"/>
    </location>
</feature>
<evidence type="ECO:0000256" key="7">
    <source>
        <dbReference type="SAM" id="MobiDB-lite"/>
    </source>
</evidence>
<feature type="transmembrane region" description="Helical" evidence="6">
    <location>
        <begin position="274"/>
        <end position="295"/>
    </location>
</feature>
<dbReference type="PANTHER" id="PTHR23302:SF35">
    <property type="entry name" value="TRANSMEMBRANE CHANNEL-LIKE PROTEIN 3"/>
    <property type="match status" value="1"/>
</dbReference>
<dbReference type="GO" id="GO:0005886">
    <property type="term" value="C:plasma membrane"/>
    <property type="evidence" value="ECO:0007669"/>
    <property type="project" value="InterPro"/>
</dbReference>
<reference evidence="9" key="1">
    <citation type="submission" date="2025-08" db="UniProtKB">
        <authorList>
            <consortium name="Ensembl"/>
        </authorList>
    </citation>
    <scope>IDENTIFICATION</scope>
</reference>
<comment type="similarity">
    <text evidence="2 6">Belongs to the TMC family.</text>
</comment>
<evidence type="ECO:0000256" key="6">
    <source>
        <dbReference type="RuleBase" id="RU310713"/>
    </source>
</evidence>
<proteinExistence type="inferred from homology"/>
<comment type="subcellular location">
    <subcellularLocation>
        <location evidence="1 6">Membrane</location>
        <topology evidence="1 6">Multi-pass membrane protein</topology>
    </subcellularLocation>
</comment>
<feature type="transmembrane region" description="Helical" evidence="6">
    <location>
        <begin position="527"/>
        <end position="545"/>
    </location>
</feature>
<dbReference type="Pfam" id="PF07810">
    <property type="entry name" value="TMC"/>
    <property type="match status" value="1"/>
</dbReference>
<feature type="transmembrane region" description="Helical" evidence="6">
    <location>
        <begin position="316"/>
        <end position="337"/>
    </location>
</feature>
<organism evidence="9 10">
    <name type="scientific">Varanus komodoensis</name>
    <name type="common">Komodo dragon</name>
    <dbReference type="NCBI Taxonomy" id="61221"/>
    <lineage>
        <taxon>Eukaryota</taxon>
        <taxon>Metazoa</taxon>
        <taxon>Chordata</taxon>
        <taxon>Craniata</taxon>
        <taxon>Vertebrata</taxon>
        <taxon>Euteleostomi</taxon>
        <taxon>Lepidosauria</taxon>
        <taxon>Squamata</taxon>
        <taxon>Bifurcata</taxon>
        <taxon>Unidentata</taxon>
        <taxon>Episquamata</taxon>
        <taxon>Toxicofera</taxon>
        <taxon>Anguimorpha</taxon>
        <taxon>Paleoanguimorpha</taxon>
        <taxon>Varanoidea</taxon>
        <taxon>Varanidae</taxon>
        <taxon>Varanus</taxon>
    </lineage>
</organism>
<evidence type="ECO:0000256" key="4">
    <source>
        <dbReference type="ARBA" id="ARBA00022989"/>
    </source>
</evidence>
<accession>A0A8D2Q890</accession>
<feature type="compositionally biased region" description="Polar residues" evidence="7">
    <location>
        <begin position="718"/>
        <end position="731"/>
    </location>
</feature>
<feature type="transmembrane region" description="Helical" evidence="6">
    <location>
        <begin position="159"/>
        <end position="181"/>
    </location>
</feature>
<feature type="transmembrane region" description="Helical" evidence="6">
    <location>
        <begin position="577"/>
        <end position="598"/>
    </location>
</feature>
<sequence length="1032" mass="118237">MTQTGLVYVRVFQYLSAQLQRLLWLKESATITHLTCVLHGMLGDASSNSDEDNGEDKVDSNDPEQIFQNIQFQKEIMANIRCRPWSMRQKLRALRQAKEIVLKYEGRLTRTRGYQAAGTELWRKFVRLAYNFMVIFIPWEMRIKKIESHFGSGVASYFIFLRWLFGINIVLTIMTGAFVVLPEILAGKPFGSTPSKRIPPKQLDSAQDLDTIWSLGARRQIFIIFLIEMCGLTGSLLLMAAESKSAAIVNSIRVSNPWLEPKEMSNGVTISLRIIANILVLLSLAGSIYIIYFVVDRSQKLEQMKKQLTLWEKNEVSVVVSLITMLAPSAFELVAALEMYHPRTTLRFQLARVLVLYLGNLYSLIIALLDKVDSMSITETGLHRNGSSLVDESAFLATKNFLEDNFSTTIPNMHILRNDTFPLAENRTQHSAPPASMVMANTTAASESEGESHQDQCWETYVGQEMLKLSIIDMLFTVASILLIDFFRGLFVRYLSDCWCWDLESKFPEYGEFKIAENVLHLVYNQGMIWMGAFFSPCLPAFNVLKLIGLMYLRSWAVLTCNVPHQQVFRASRSNNFYLAMLLFMLFLCMLPTIFAIARYKPSRNCGPFSGQEKIYDIVSETIQADFPVWFNKVMTYVSSPVVVLPALLLLFMLIYYLQSIARSLKFTNNQLRMQIQNERTEDKKKVVQMAAARIQTVVGNDKRPEQESDIISQESSVRSSTPRKNGSVVNFESPKGTPPTPKPRTEPPHTFEKYIHIHLNQSYTPAKFKKRVEDVHSDPLFRKSLRQINPEAHGTSGVPPFVGRRAHTARYFIVNEREPRNKILRSTTRLPRNLRMDDSGEIVELYPRNFRRYVVRTPHRVYSPHFSEEEEEEEFRRSMAGRSHRPRSLSDLRAAPRFYIGERADSQILTSKALSKMRYKSWEDGFGLTFDKPPHVHRKIHVKNIELDQPYLEHHVKAKSKHKTEPSPTESDSISVDSSSDQPTSGNDQYIQVIHSKEKYLKPGAKQTRKKSKTAIDLNMTEANELICSNV</sequence>
<evidence type="ECO:0000256" key="3">
    <source>
        <dbReference type="ARBA" id="ARBA00022692"/>
    </source>
</evidence>
<dbReference type="InterPro" id="IPR038900">
    <property type="entry name" value="TMC"/>
</dbReference>
<keyword evidence="5 6" id="KW-0472">Membrane</keyword>
<dbReference type="InterPro" id="IPR012496">
    <property type="entry name" value="TMC_dom"/>
</dbReference>
<evidence type="ECO:0000313" key="10">
    <source>
        <dbReference type="Proteomes" id="UP000694545"/>
    </source>
</evidence>
<evidence type="ECO:0000259" key="8">
    <source>
        <dbReference type="Pfam" id="PF07810"/>
    </source>
</evidence>
<protein>
    <recommendedName>
        <fullName evidence="6">Transmembrane channel-like protein</fullName>
    </recommendedName>
</protein>
<keyword evidence="3 6" id="KW-0812">Transmembrane</keyword>
<dbReference type="Ensembl" id="ENSVKKT00000027505.1">
    <property type="protein sequence ID" value="ENSVKKP00000026848.1"/>
    <property type="gene ID" value="ENSVKKG00000017507.1"/>
</dbReference>
<keyword evidence="10" id="KW-1185">Reference proteome</keyword>
<feature type="domain" description="TMC" evidence="8">
    <location>
        <begin position="457"/>
        <end position="572"/>
    </location>
</feature>
<evidence type="ECO:0000256" key="5">
    <source>
        <dbReference type="ARBA" id="ARBA00023136"/>
    </source>
</evidence>
<reference evidence="9" key="2">
    <citation type="submission" date="2025-09" db="UniProtKB">
        <authorList>
            <consortium name="Ensembl"/>
        </authorList>
    </citation>
    <scope>IDENTIFICATION</scope>
</reference>
<dbReference type="GO" id="GO:0008381">
    <property type="term" value="F:mechanosensitive monoatomic ion channel activity"/>
    <property type="evidence" value="ECO:0007669"/>
    <property type="project" value="TreeGrafter"/>
</dbReference>
<feature type="compositionally biased region" description="Low complexity" evidence="7">
    <location>
        <begin position="968"/>
        <end position="986"/>
    </location>
</feature>
<feature type="region of interest" description="Disordered" evidence="7">
    <location>
        <begin position="957"/>
        <end position="988"/>
    </location>
</feature>
<feature type="transmembrane region" description="Helical" evidence="6">
    <location>
        <begin position="474"/>
        <end position="495"/>
    </location>
</feature>
<keyword evidence="4 6" id="KW-1133">Transmembrane helix</keyword>
<evidence type="ECO:0000256" key="2">
    <source>
        <dbReference type="ARBA" id="ARBA00006510"/>
    </source>
</evidence>